<dbReference type="SUPFAM" id="SSF47781">
    <property type="entry name" value="RuvA domain 2-like"/>
    <property type="match status" value="1"/>
</dbReference>
<gene>
    <name evidence="2" type="primary">comEA_10</name>
    <name evidence="2" type="ORF">SDC9_150144</name>
</gene>
<feature type="domain" description="Helix-hairpin-helix DNA-binding motif class 1" evidence="1">
    <location>
        <begin position="131"/>
        <end position="150"/>
    </location>
</feature>
<comment type="caution">
    <text evidence="2">The sequence shown here is derived from an EMBL/GenBank/DDBJ whole genome shotgun (WGS) entry which is preliminary data.</text>
</comment>
<dbReference type="NCBIfam" id="TIGR00426">
    <property type="entry name" value="competence protein ComEA helix-hairpin-helix repeat region"/>
    <property type="match status" value="1"/>
</dbReference>
<dbReference type="Gene3D" id="1.10.150.280">
    <property type="entry name" value="AF1531-like domain"/>
    <property type="match status" value="1"/>
</dbReference>
<protein>
    <submittedName>
        <fullName evidence="2">ComE operon protein 1</fullName>
    </submittedName>
</protein>
<dbReference type="GO" id="GO:0006281">
    <property type="term" value="P:DNA repair"/>
    <property type="evidence" value="ECO:0007669"/>
    <property type="project" value="InterPro"/>
</dbReference>
<proteinExistence type="predicted"/>
<feature type="domain" description="Helix-hairpin-helix DNA-binding motif class 1" evidence="1">
    <location>
        <begin position="101"/>
        <end position="120"/>
    </location>
</feature>
<dbReference type="SMART" id="SM00278">
    <property type="entry name" value="HhH1"/>
    <property type="match status" value="2"/>
</dbReference>
<sequence length="153" mass="17408">MKILLIFLFLFLVYIPSYTVIDLSRDNKFIKISVDGEVRRREVLEVPVYSTVETILGLVELNETADLTSISRFTVLKDGDTLVIPAKVEMKKISINHSSKNELMQLPGIGDSTADKIIEYRQEHGYFQQLDDLKNVKGIGESKFNKLIDVICL</sequence>
<evidence type="ECO:0000313" key="2">
    <source>
        <dbReference type="EMBL" id="MPN02923.1"/>
    </source>
</evidence>
<evidence type="ECO:0000259" key="1">
    <source>
        <dbReference type="SMART" id="SM00278"/>
    </source>
</evidence>
<dbReference type="GO" id="GO:0003677">
    <property type="term" value="F:DNA binding"/>
    <property type="evidence" value="ECO:0007669"/>
    <property type="project" value="InterPro"/>
</dbReference>
<name>A0A645EQW8_9ZZZZ</name>
<reference evidence="2" key="1">
    <citation type="submission" date="2019-08" db="EMBL/GenBank/DDBJ databases">
        <authorList>
            <person name="Kucharzyk K."/>
            <person name="Murdoch R.W."/>
            <person name="Higgins S."/>
            <person name="Loffler F."/>
        </authorList>
    </citation>
    <scope>NUCLEOTIDE SEQUENCE</scope>
</reference>
<dbReference type="EMBL" id="VSSQ01048878">
    <property type="protein sequence ID" value="MPN02923.1"/>
    <property type="molecule type" value="Genomic_DNA"/>
</dbReference>
<accession>A0A645EQW8</accession>
<dbReference type="InterPro" id="IPR010994">
    <property type="entry name" value="RuvA_2-like"/>
</dbReference>
<dbReference type="PANTHER" id="PTHR21180">
    <property type="entry name" value="ENDONUCLEASE/EXONUCLEASE/PHOSPHATASE FAMILY DOMAIN-CONTAINING PROTEIN 1"/>
    <property type="match status" value="1"/>
</dbReference>
<organism evidence="2">
    <name type="scientific">bioreactor metagenome</name>
    <dbReference type="NCBI Taxonomy" id="1076179"/>
    <lineage>
        <taxon>unclassified sequences</taxon>
        <taxon>metagenomes</taxon>
        <taxon>ecological metagenomes</taxon>
    </lineage>
</organism>
<dbReference type="InterPro" id="IPR004509">
    <property type="entry name" value="Competence_ComEA_HhH"/>
</dbReference>
<dbReference type="PANTHER" id="PTHR21180:SF32">
    <property type="entry name" value="ENDONUCLEASE_EXONUCLEASE_PHOSPHATASE FAMILY DOMAIN-CONTAINING PROTEIN 1"/>
    <property type="match status" value="1"/>
</dbReference>
<dbReference type="InterPro" id="IPR051675">
    <property type="entry name" value="Endo/Exo/Phosphatase_dom_1"/>
</dbReference>
<dbReference type="Pfam" id="PF12836">
    <property type="entry name" value="HHH_3"/>
    <property type="match status" value="1"/>
</dbReference>
<dbReference type="InterPro" id="IPR003583">
    <property type="entry name" value="Hlx-hairpin-Hlx_DNA-bd_motif"/>
</dbReference>
<dbReference type="AlphaFoldDB" id="A0A645EQW8"/>